<dbReference type="OrthoDB" id="606645at2759"/>
<dbReference type="Pfam" id="PF22272">
    <property type="entry name" value="LEA_3b"/>
    <property type="match status" value="1"/>
</dbReference>
<reference evidence="2" key="1">
    <citation type="journal article" date="2016" name="Nature">
        <title>The genome of the seagrass Zostera marina reveals angiosperm adaptation to the sea.</title>
        <authorList>
            <person name="Olsen J.L."/>
            <person name="Rouze P."/>
            <person name="Verhelst B."/>
            <person name="Lin Y.-C."/>
            <person name="Bayer T."/>
            <person name="Collen J."/>
            <person name="Dattolo E."/>
            <person name="De Paoli E."/>
            <person name="Dittami S."/>
            <person name="Maumus F."/>
            <person name="Michel G."/>
            <person name="Kersting A."/>
            <person name="Lauritano C."/>
            <person name="Lohaus R."/>
            <person name="Toepel M."/>
            <person name="Tonon T."/>
            <person name="Vanneste K."/>
            <person name="Amirebrahimi M."/>
            <person name="Brakel J."/>
            <person name="Bostroem C."/>
            <person name="Chovatia M."/>
            <person name="Grimwood J."/>
            <person name="Jenkins J.W."/>
            <person name="Jueterbock A."/>
            <person name="Mraz A."/>
            <person name="Stam W.T."/>
            <person name="Tice H."/>
            <person name="Bornberg-Bauer E."/>
            <person name="Green P.J."/>
            <person name="Pearson G.A."/>
            <person name="Procaccini G."/>
            <person name="Duarte C.M."/>
            <person name="Schmutz J."/>
            <person name="Reusch T.B.H."/>
            <person name="Van de Peer Y."/>
        </authorList>
    </citation>
    <scope>NUCLEOTIDE SEQUENCE [LARGE SCALE GENOMIC DNA]</scope>
    <source>
        <strain evidence="2">cv. Finnish</strain>
    </source>
</reference>
<dbReference type="PANTHER" id="PTHR35122">
    <property type="entry name" value="OSJNBA0093F12.14 PROTEIN"/>
    <property type="match status" value="1"/>
</dbReference>
<comment type="caution">
    <text evidence="1">The sequence shown here is derived from an EMBL/GenBank/DDBJ whole genome shotgun (WGS) entry which is preliminary data.</text>
</comment>
<proteinExistence type="predicted"/>
<dbReference type="EMBL" id="LFYR01000980">
    <property type="protein sequence ID" value="KMZ66495.1"/>
    <property type="molecule type" value="Genomic_DNA"/>
</dbReference>
<dbReference type="AlphaFoldDB" id="A0A0K9PE41"/>
<evidence type="ECO:0000313" key="2">
    <source>
        <dbReference type="Proteomes" id="UP000036987"/>
    </source>
</evidence>
<organism evidence="1 2">
    <name type="scientific">Zostera marina</name>
    <name type="common">Eelgrass</name>
    <dbReference type="NCBI Taxonomy" id="29655"/>
    <lineage>
        <taxon>Eukaryota</taxon>
        <taxon>Viridiplantae</taxon>
        <taxon>Streptophyta</taxon>
        <taxon>Embryophyta</taxon>
        <taxon>Tracheophyta</taxon>
        <taxon>Spermatophyta</taxon>
        <taxon>Magnoliopsida</taxon>
        <taxon>Liliopsida</taxon>
        <taxon>Zosteraceae</taxon>
        <taxon>Zostera</taxon>
    </lineage>
</organism>
<gene>
    <name evidence="1" type="ORF">ZOSMA_29G01580</name>
</gene>
<protein>
    <submittedName>
        <fullName evidence="1">Uncharacterized protein</fullName>
    </submittedName>
</protein>
<accession>A0A0K9PE41</accession>
<evidence type="ECO:0000313" key="1">
    <source>
        <dbReference type="EMBL" id="KMZ66495.1"/>
    </source>
</evidence>
<sequence length="103" mass="11398">MACNLRQMLIGRVVGRNPAKINIRVFHNHSSTTYAKNIDHKLRPGTMTLPYDASNEYWLPHPTTGCFGPAGAEFEGSSSSSGGSILDREVCWFRSIDTLDKPT</sequence>
<dbReference type="PANTHER" id="PTHR35122:SF2">
    <property type="entry name" value="OS04G0598000 PROTEIN"/>
    <property type="match status" value="1"/>
</dbReference>
<name>A0A0K9PE41_ZOSMR</name>
<dbReference type="InterPro" id="IPR039291">
    <property type="entry name" value="At5g17165-like"/>
</dbReference>
<dbReference type="Proteomes" id="UP000036987">
    <property type="component" value="Unassembled WGS sequence"/>
</dbReference>
<keyword evidence="2" id="KW-1185">Reference proteome</keyword>